<accession>A0A2U2PD58</accession>
<protein>
    <recommendedName>
        <fullName evidence="3">Cthe-2314-like HEPN domain-containing protein</fullName>
    </recommendedName>
</protein>
<name>A0A2U2PD58_9SPHI</name>
<evidence type="ECO:0008006" key="3">
    <source>
        <dbReference type="Google" id="ProtNLM"/>
    </source>
</evidence>
<dbReference type="Proteomes" id="UP000245647">
    <property type="component" value="Unassembled WGS sequence"/>
</dbReference>
<dbReference type="EMBL" id="QEAS01000015">
    <property type="protein sequence ID" value="PWG79290.1"/>
    <property type="molecule type" value="Genomic_DNA"/>
</dbReference>
<comment type="caution">
    <text evidence="1">The sequence shown here is derived from an EMBL/GenBank/DDBJ whole genome shotgun (WGS) entry which is preliminary data.</text>
</comment>
<reference evidence="1 2" key="1">
    <citation type="submission" date="2018-04" db="EMBL/GenBank/DDBJ databases">
        <title>Pedobacter chongqingensis sp. nov., isolated from a rottenly hemp rope.</title>
        <authorList>
            <person name="Cai Y."/>
        </authorList>
    </citation>
    <scope>NUCLEOTIDE SEQUENCE [LARGE SCALE GENOMIC DNA]</scope>
    <source>
        <strain evidence="1 2">FJ4-8</strain>
    </source>
</reference>
<evidence type="ECO:0000313" key="1">
    <source>
        <dbReference type="EMBL" id="PWG79290.1"/>
    </source>
</evidence>
<organism evidence="1 2">
    <name type="scientific">Pararcticibacter amylolyticus</name>
    <dbReference type="NCBI Taxonomy" id="2173175"/>
    <lineage>
        <taxon>Bacteria</taxon>
        <taxon>Pseudomonadati</taxon>
        <taxon>Bacteroidota</taxon>
        <taxon>Sphingobacteriia</taxon>
        <taxon>Sphingobacteriales</taxon>
        <taxon>Sphingobacteriaceae</taxon>
        <taxon>Pararcticibacter</taxon>
    </lineage>
</organism>
<proteinExistence type="predicted"/>
<keyword evidence="2" id="KW-1185">Reference proteome</keyword>
<evidence type="ECO:0000313" key="2">
    <source>
        <dbReference type="Proteomes" id="UP000245647"/>
    </source>
</evidence>
<dbReference type="OrthoDB" id="1423106at2"/>
<gene>
    <name evidence="1" type="ORF">DDR33_17360</name>
</gene>
<sequence>MEALHAWYEEIITHIQKTNLKNLSEYAPSGKNIFAAFSDVTRSKQVLKKFSYSDFKHADDFNYLSMDFIYAIAIIEILQPRINNAVKEGGTYDQSLEDHLYLRYASYGLQTLYSYWDRIGDLLDFFFDTGQKGDVYLSRVLDRFPAQYQSATFHALNNLYRNKVLPLLTERHSTVHTFTLKAKYFWGVIEHGGTTRKS</sequence>
<dbReference type="RefSeq" id="WP_109417075.1">
    <property type="nucleotide sequence ID" value="NZ_QEAS01000015.1"/>
</dbReference>
<dbReference type="AlphaFoldDB" id="A0A2U2PD58"/>